<keyword evidence="2" id="KW-0732">Signal</keyword>
<feature type="region of interest" description="Disordered" evidence="1">
    <location>
        <begin position="212"/>
        <end position="235"/>
    </location>
</feature>
<reference evidence="3" key="1">
    <citation type="submission" date="2022-05" db="EMBL/GenBank/DDBJ databases">
        <title>Corynebacterium sp. TA-R-1 sp. nov., isolated from human feces.</title>
        <authorList>
            <person name="Shamsuzzaman M."/>
            <person name="Dahal R.H."/>
        </authorList>
    </citation>
    <scope>NUCLEOTIDE SEQUENCE</scope>
    <source>
        <strain evidence="3">TA-R-1</strain>
    </source>
</reference>
<feature type="compositionally biased region" description="Low complexity" evidence="1">
    <location>
        <begin position="29"/>
        <end position="84"/>
    </location>
</feature>
<evidence type="ECO:0000256" key="1">
    <source>
        <dbReference type="SAM" id="MobiDB-lite"/>
    </source>
</evidence>
<keyword evidence="4" id="KW-1185">Reference proteome</keyword>
<evidence type="ECO:0000256" key="2">
    <source>
        <dbReference type="SAM" id="SignalP"/>
    </source>
</evidence>
<proteinExistence type="predicted"/>
<name>A0ABT1G1N5_9CORY</name>
<protein>
    <recommendedName>
        <fullName evidence="5">Beta-N-acetylglucosaminidase</fullName>
    </recommendedName>
</protein>
<feature type="region of interest" description="Disordered" evidence="1">
    <location>
        <begin position="26"/>
        <end position="84"/>
    </location>
</feature>
<dbReference type="RefSeq" id="WP_253577919.1">
    <property type="nucleotide sequence ID" value="NZ_JAMFTQ010000007.1"/>
</dbReference>
<dbReference type="PROSITE" id="PS51257">
    <property type="entry name" value="PROKAR_LIPOPROTEIN"/>
    <property type="match status" value="1"/>
</dbReference>
<dbReference type="EMBL" id="JAMFTQ010000007">
    <property type="protein sequence ID" value="MCP1387938.1"/>
    <property type="molecule type" value="Genomic_DNA"/>
</dbReference>
<evidence type="ECO:0008006" key="5">
    <source>
        <dbReference type="Google" id="ProtNLM"/>
    </source>
</evidence>
<sequence>MAHPSRILSVVAALALLPALAACGDEAQTTPTPASETVASTTEATTTEAATTEQATSTTAETATTASSSPTGTTKASASKSAEPSEAALVAEVAERFSTLAPKELFDKLQGCTASGLEGSFDCSGPEIGQFQFFDSESKAASTTQLLTELRSSRVVEDKGDRVVGWSVLGTSAIITVVDNRAGQVMQQLISTDQEDPRKRIYELGLAEQVDVVSTPGAPAPDSAGEATTEPKPAG</sequence>
<feature type="chain" id="PRO_5046231449" description="Beta-N-acetylglucosaminidase" evidence="2">
    <location>
        <begin position="22"/>
        <end position="235"/>
    </location>
</feature>
<accession>A0ABT1G1N5</accession>
<evidence type="ECO:0000313" key="3">
    <source>
        <dbReference type="EMBL" id="MCP1387938.1"/>
    </source>
</evidence>
<evidence type="ECO:0000313" key="4">
    <source>
        <dbReference type="Proteomes" id="UP001204000"/>
    </source>
</evidence>
<feature type="signal peptide" evidence="2">
    <location>
        <begin position="1"/>
        <end position="21"/>
    </location>
</feature>
<dbReference type="Proteomes" id="UP001204000">
    <property type="component" value="Unassembled WGS sequence"/>
</dbReference>
<organism evidence="3 4">
    <name type="scientific">Corynebacterium stercoris</name>
    <dbReference type="NCBI Taxonomy" id="2943490"/>
    <lineage>
        <taxon>Bacteria</taxon>
        <taxon>Bacillati</taxon>
        <taxon>Actinomycetota</taxon>
        <taxon>Actinomycetes</taxon>
        <taxon>Mycobacteriales</taxon>
        <taxon>Corynebacteriaceae</taxon>
        <taxon>Corynebacterium</taxon>
    </lineage>
</organism>
<comment type="caution">
    <text evidence="3">The sequence shown here is derived from an EMBL/GenBank/DDBJ whole genome shotgun (WGS) entry which is preliminary data.</text>
</comment>
<gene>
    <name evidence="3" type="ORF">M5J20_07010</name>
</gene>